<dbReference type="OrthoDB" id="5114842at2"/>
<comment type="caution">
    <text evidence="1">The sequence shown here is derived from an EMBL/GenBank/DDBJ whole genome shotgun (WGS) entry which is preliminary data.</text>
</comment>
<dbReference type="AlphaFoldDB" id="A0A080N3Q0"/>
<sequence>MARYRLLVPGEPVAKGRPQVYKGHGVTPARTRTAERRVADEFKKAYPDATPLDGPVCVDAEFWMSHQGRPDLDNLYKLVTDALNGLAYKDDSQIVDTCMCKITPDQLVPGARKGSLRKRKPGDQLTHHGIEYRPHTVVCISDMDPETGGDL</sequence>
<proteinExistence type="predicted"/>
<name>A0A080N3Q0_9BIFI</name>
<keyword evidence="2" id="KW-1185">Reference proteome</keyword>
<evidence type="ECO:0000313" key="1">
    <source>
        <dbReference type="EMBL" id="KFF31671.1"/>
    </source>
</evidence>
<dbReference type="RefSeq" id="WP_044087937.1">
    <property type="nucleotide sequence ID" value="NZ_ATLK01000001.1"/>
</dbReference>
<organism evidence="1 2">
    <name type="scientific">Bifidobacterium bombi DSM 19703</name>
    <dbReference type="NCBI Taxonomy" id="1341695"/>
    <lineage>
        <taxon>Bacteria</taxon>
        <taxon>Bacillati</taxon>
        <taxon>Actinomycetota</taxon>
        <taxon>Actinomycetes</taxon>
        <taxon>Bifidobacteriales</taxon>
        <taxon>Bifidobacteriaceae</taxon>
        <taxon>Bifidobacterium</taxon>
    </lineage>
</organism>
<protein>
    <submittedName>
        <fullName evidence="1">Endodeoxyribonuclease RusA</fullName>
    </submittedName>
</protein>
<dbReference type="STRING" id="1341695.BBOMB_1058"/>
<dbReference type="SUPFAM" id="SSF103084">
    <property type="entry name" value="Holliday junction resolvase RusA"/>
    <property type="match status" value="1"/>
</dbReference>
<dbReference type="EMBL" id="ATLK01000001">
    <property type="protein sequence ID" value="KFF31671.1"/>
    <property type="molecule type" value="Genomic_DNA"/>
</dbReference>
<dbReference type="GO" id="GO:0006281">
    <property type="term" value="P:DNA repair"/>
    <property type="evidence" value="ECO:0007669"/>
    <property type="project" value="InterPro"/>
</dbReference>
<dbReference type="InterPro" id="IPR036614">
    <property type="entry name" value="RusA-like_sf"/>
</dbReference>
<dbReference type="Proteomes" id="UP000028730">
    <property type="component" value="Unassembled WGS sequence"/>
</dbReference>
<dbReference type="Pfam" id="PF05866">
    <property type="entry name" value="RusA"/>
    <property type="match status" value="1"/>
</dbReference>
<dbReference type="InterPro" id="IPR008822">
    <property type="entry name" value="Endonuclease_RusA-like"/>
</dbReference>
<dbReference type="GO" id="GO:0000287">
    <property type="term" value="F:magnesium ion binding"/>
    <property type="evidence" value="ECO:0007669"/>
    <property type="project" value="InterPro"/>
</dbReference>
<dbReference type="Gene3D" id="3.30.1330.70">
    <property type="entry name" value="Holliday junction resolvase RusA"/>
    <property type="match status" value="1"/>
</dbReference>
<dbReference type="GO" id="GO:0006310">
    <property type="term" value="P:DNA recombination"/>
    <property type="evidence" value="ECO:0007669"/>
    <property type="project" value="InterPro"/>
</dbReference>
<evidence type="ECO:0000313" key="2">
    <source>
        <dbReference type="Proteomes" id="UP000028730"/>
    </source>
</evidence>
<dbReference type="eggNOG" id="COG4570">
    <property type="taxonomic scope" value="Bacteria"/>
</dbReference>
<reference evidence="1 2" key="1">
    <citation type="journal article" date="2014" name="Appl. Environ. Microbiol.">
        <title>Genomic encyclopedia of type strains of the genus Bifidobacterium.</title>
        <authorList>
            <person name="Milani C."/>
            <person name="Lugli G.A."/>
            <person name="Duranti S."/>
            <person name="Turroni F."/>
            <person name="Bottacini F."/>
            <person name="Mangifesta M."/>
            <person name="Sanchez B."/>
            <person name="Viappiani A."/>
            <person name="Mancabelli L."/>
            <person name="Taminiau B."/>
            <person name="Delcenserie V."/>
            <person name="Barrangou R."/>
            <person name="Margolles A."/>
            <person name="van Sinderen D."/>
            <person name="Ventura M."/>
        </authorList>
    </citation>
    <scope>NUCLEOTIDE SEQUENCE [LARGE SCALE GENOMIC DNA]</scope>
    <source>
        <strain evidence="1 2">DSM 19703</strain>
    </source>
</reference>
<gene>
    <name evidence="1" type="ORF">BBOMB_1058</name>
</gene>
<accession>A0A080N3Q0</accession>